<keyword evidence="12" id="KW-0175">Coiled coil</keyword>
<evidence type="ECO:0000313" key="15">
    <source>
        <dbReference type="Proteomes" id="UP000663879"/>
    </source>
</evidence>
<keyword evidence="15" id="KW-1185">Reference proteome</keyword>
<feature type="non-terminal residue" evidence="14">
    <location>
        <position position="1"/>
    </location>
</feature>
<protein>
    <recommendedName>
        <fullName evidence="4">Dynein regulatory complex protein 10</fullName>
    </recommendedName>
    <alternativeName>
        <fullName evidence="10">IQ domain-containing protein D</fullName>
    </alternativeName>
</protein>
<keyword evidence="7" id="KW-0969">Cilium</keyword>
<keyword evidence="9" id="KW-0966">Cell projection</keyword>
<evidence type="ECO:0000256" key="10">
    <source>
        <dbReference type="ARBA" id="ARBA00032180"/>
    </source>
</evidence>
<dbReference type="OrthoDB" id="536093at2759"/>
<accession>A0A814MRL3</accession>
<feature type="coiled-coil region" evidence="12">
    <location>
        <begin position="207"/>
        <end position="245"/>
    </location>
</feature>
<dbReference type="EMBL" id="CAJNOC010006674">
    <property type="protein sequence ID" value="CAF1083008.1"/>
    <property type="molecule type" value="Genomic_DNA"/>
</dbReference>
<evidence type="ECO:0000256" key="3">
    <source>
        <dbReference type="ARBA" id="ARBA00009071"/>
    </source>
</evidence>
<evidence type="ECO:0000313" key="14">
    <source>
        <dbReference type="EMBL" id="CAF1083008.1"/>
    </source>
</evidence>
<proteinExistence type="inferred from homology"/>
<dbReference type="Proteomes" id="UP000663879">
    <property type="component" value="Unassembled WGS sequence"/>
</dbReference>
<evidence type="ECO:0000256" key="4">
    <source>
        <dbReference type="ARBA" id="ARBA00021752"/>
    </source>
</evidence>
<feature type="region of interest" description="Disordered" evidence="13">
    <location>
        <begin position="268"/>
        <end position="289"/>
    </location>
</feature>
<evidence type="ECO:0000256" key="8">
    <source>
        <dbReference type="ARBA" id="ARBA00023212"/>
    </source>
</evidence>
<dbReference type="InterPro" id="IPR042815">
    <property type="entry name" value="DRC10"/>
</dbReference>
<gene>
    <name evidence="14" type="ORF">OXX778_LOCUS20283</name>
</gene>
<sequence>MALANLSNSIDPLKMSSSLGSTSVLGNKRQKFKLEPLKVLEPSNKKLNLPESQRIMYILERLVKKVEILEYINLIINNEEKIRQLIQLNLTEEEKNKNYEEKFLAMCHNHKYLIDTYNKGQFKSSDSVSSQTKESLESLIKNSCKDLIRVINNKPTFFENIKNELGQSQKPNPQILELKNLMNELKDVLNERLLTTPNEQREKIDYLKELLLREKTNNELIQKLNDELNAAMADKEKEIQVRNDQIRRLDSDLKNVEKFSTDLVKRTKVDAEQQEASEGKASEGRKSKLQQELNQLRQQFQNLVLEHREQEQILRKEKWKHETNVEGLLSRYDDDMTKKQNEIDEIEALYEEEKKQLQELEEKFKPLEEEYLKILDERRTLERIRRMEEDSLNKKVKAAVVIQSYWRGFKLRKGLFKKKGKGKK</sequence>
<reference evidence="14" key="1">
    <citation type="submission" date="2021-02" db="EMBL/GenBank/DDBJ databases">
        <authorList>
            <person name="Nowell W R."/>
        </authorList>
    </citation>
    <scope>NUCLEOTIDE SEQUENCE</scope>
    <source>
        <strain evidence="14">Ploen Becks lab</strain>
    </source>
</reference>
<evidence type="ECO:0000256" key="5">
    <source>
        <dbReference type="ARBA" id="ARBA00022490"/>
    </source>
</evidence>
<evidence type="ECO:0000256" key="6">
    <source>
        <dbReference type="ARBA" id="ARBA00022846"/>
    </source>
</evidence>
<name>A0A814MRL3_9BILA</name>
<feature type="compositionally biased region" description="Basic and acidic residues" evidence="13">
    <location>
        <begin position="268"/>
        <end position="286"/>
    </location>
</feature>
<organism evidence="14 15">
    <name type="scientific">Brachionus calyciflorus</name>
    <dbReference type="NCBI Taxonomy" id="104777"/>
    <lineage>
        <taxon>Eukaryota</taxon>
        <taxon>Metazoa</taxon>
        <taxon>Spiralia</taxon>
        <taxon>Gnathifera</taxon>
        <taxon>Rotifera</taxon>
        <taxon>Eurotatoria</taxon>
        <taxon>Monogononta</taxon>
        <taxon>Pseudotrocha</taxon>
        <taxon>Ploima</taxon>
        <taxon>Brachionidae</taxon>
        <taxon>Brachionus</taxon>
    </lineage>
</organism>
<evidence type="ECO:0000256" key="9">
    <source>
        <dbReference type="ARBA" id="ARBA00023273"/>
    </source>
</evidence>
<comment type="similarity">
    <text evidence="3">Belongs to the DRC10 family.</text>
</comment>
<dbReference type="PANTHER" id="PTHR31598">
    <property type="entry name" value="IQ DOMAIN-CONTAINING PROTEIN D"/>
    <property type="match status" value="1"/>
</dbReference>
<evidence type="ECO:0000256" key="12">
    <source>
        <dbReference type="SAM" id="Coils"/>
    </source>
</evidence>
<comment type="subunit">
    <text evidence="11">Component of the nexin-dynein regulatory complex (N-DRC). Interacts with CFAP52.</text>
</comment>
<evidence type="ECO:0000256" key="1">
    <source>
        <dbReference type="ARBA" id="ARBA00003029"/>
    </source>
</evidence>
<dbReference type="Gene3D" id="1.20.5.190">
    <property type="match status" value="1"/>
</dbReference>
<dbReference type="Pfam" id="PF00612">
    <property type="entry name" value="IQ"/>
    <property type="match status" value="1"/>
</dbReference>
<evidence type="ECO:0000256" key="13">
    <source>
        <dbReference type="SAM" id="MobiDB-lite"/>
    </source>
</evidence>
<dbReference type="PROSITE" id="PS50096">
    <property type="entry name" value="IQ"/>
    <property type="match status" value="1"/>
</dbReference>
<evidence type="ECO:0000256" key="7">
    <source>
        <dbReference type="ARBA" id="ARBA00023069"/>
    </source>
</evidence>
<keyword evidence="8" id="KW-0206">Cytoskeleton</keyword>
<dbReference type="CDD" id="cd23767">
    <property type="entry name" value="IQCD"/>
    <property type="match status" value="1"/>
</dbReference>
<comment type="caution">
    <text evidence="14">The sequence shown here is derived from an EMBL/GenBank/DDBJ whole genome shotgun (WGS) entry which is preliminary data.</text>
</comment>
<keyword evidence="6" id="KW-0282">Flagellum</keyword>
<evidence type="ECO:0000256" key="2">
    <source>
        <dbReference type="ARBA" id="ARBA00004611"/>
    </source>
</evidence>
<dbReference type="PANTHER" id="PTHR31598:SF1">
    <property type="entry name" value="DYNEIN REGULATORY COMPLEX PROTEIN 10"/>
    <property type="match status" value="1"/>
</dbReference>
<comment type="function">
    <text evidence="1">Component of the nexin-dynein regulatory complex (N-DRC), a key regulator of ciliary/flagellar motility which maintains the alignment and integrity of the distal axoneme and regulates microtubule sliding in motile axonemes.</text>
</comment>
<dbReference type="AlphaFoldDB" id="A0A814MRL3"/>
<comment type="subcellular location">
    <subcellularLocation>
        <location evidence="2">Cytoplasm</location>
        <location evidence="2">Cytoskeleton</location>
        <location evidence="2">Flagellum axoneme</location>
    </subcellularLocation>
</comment>
<evidence type="ECO:0000256" key="11">
    <source>
        <dbReference type="ARBA" id="ARBA00046836"/>
    </source>
</evidence>
<keyword evidence="5" id="KW-0963">Cytoplasm</keyword>
<dbReference type="InterPro" id="IPR000048">
    <property type="entry name" value="IQ_motif_EF-hand-BS"/>
</dbReference>